<feature type="domain" description="NHR" evidence="1">
    <location>
        <begin position="215"/>
        <end position="382"/>
    </location>
</feature>
<dbReference type="CDD" id="cd12887">
    <property type="entry name" value="SPRY_NHR_like"/>
    <property type="match status" value="6"/>
</dbReference>
<organism evidence="2">
    <name type="scientific">Triatoma dimidiata</name>
    <name type="common">Kissing bug</name>
    <name type="synonym">Meccus dimidiatus</name>
    <dbReference type="NCBI Taxonomy" id="72491"/>
    <lineage>
        <taxon>Eukaryota</taxon>
        <taxon>Metazoa</taxon>
        <taxon>Ecdysozoa</taxon>
        <taxon>Arthropoda</taxon>
        <taxon>Hexapoda</taxon>
        <taxon>Insecta</taxon>
        <taxon>Pterygota</taxon>
        <taxon>Neoptera</taxon>
        <taxon>Paraneoptera</taxon>
        <taxon>Hemiptera</taxon>
        <taxon>Heteroptera</taxon>
        <taxon>Panheteroptera</taxon>
        <taxon>Cimicomorpha</taxon>
        <taxon>Reduviidae</taxon>
        <taxon>Triatominae</taxon>
        <taxon>Triatoma</taxon>
    </lineage>
</organism>
<dbReference type="InterPro" id="IPR013320">
    <property type="entry name" value="ConA-like_dom_sf"/>
</dbReference>
<evidence type="ECO:0000313" key="2">
    <source>
        <dbReference type="EMBL" id="JAP02995.1"/>
    </source>
</evidence>
<dbReference type="InterPro" id="IPR043136">
    <property type="entry name" value="B30.2/SPRY_sf"/>
</dbReference>
<dbReference type="SUPFAM" id="SSF49899">
    <property type="entry name" value="Concanavalin A-like lectins/glucanases"/>
    <property type="match status" value="2"/>
</dbReference>
<proteinExistence type="predicted"/>
<dbReference type="InterPro" id="IPR037962">
    <property type="entry name" value="Neuralized"/>
</dbReference>
<dbReference type="Pfam" id="PF07177">
    <property type="entry name" value="Neuralized"/>
    <property type="match status" value="6"/>
</dbReference>
<dbReference type="PANTHER" id="PTHR12429">
    <property type="entry name" value="NEURALIZED"/>
    <property type="match status" value="1"/>
</dbReference>
<dbReference type="EMBL" id="GECL01003129">
    <property type="protein sequence ID" value="JAP02995.1"/>
    <property type="molecule type" value="Transcribed_RNA"/>
</dbReference>
<sequence length="1616" mass="175623">MFHQKCGDHVRLSNRNRTATRTASEFNFGLVFSSVPVTDEQIFQIRIDKKIESWIGSLEIGITTCDPQTLTFPSSATDLRNGTWVLSGKSILKDGRTLLEVYPLNLDRIIEGELIGVMRTSGGELEFYVNGVSKGVAADNIPERVFAVVNVYGKVSQVTVVPPKNLAMECGGEGSETSQSSTTNLIPNLETDVSVESTGRRSSCGMGGDMPQQERLRFHERTGNLVKLSCNGRAAERLRPLDEFNNAVVMSKKPLVSDTLFEIRIDRLVEKWSGSIEVGVTTHDPATVDFPATMTNMRSGTIMMSGCGILTNGKGTNREYGEFNLDRLTVGDRIGMMRKSNGDLHYFINGLDQGVAASRVPQVVWAVVDLYGMTVKVTIVDRDEREEQNLITRRNTVLGENIQNSTNDISEDEIDDSLVFHPNCGSHAAVINNGRTAHRPNALDDFNNAVVLTNRPLKINEVFEVRIDKMVTKWAGSIEIGVTTHSPTDLEYPSTMTNVRSGTWIMTGNGVMHNGTSVIDDYGQNLDKLQAGDRVGVVIRRSGSLHFLVNGEDQGEAGTGLPPKLHAVIDLYGQATQATIVSHCPSCSPVSPTLIRSLPGMVGSTCSLDGNQASQQQISNSEIHFHSVHGRNARLTNGGRTASRPKAMVDFNDAVVITNRPLRRGEMFSVIVEKIVDRWSGSIEAGVTAIRPDDLELPGTMTDLDHDTWMLSGFAVMKDGVMVTHGYPLDLDKTKTGHVISLRRHDDSSLHFYLDGVDQGEACRGLPPQVYPVIDLYGQCAQVSIVTNAESLAETEDSVMSSSCAPQVEHVEPESSRIGDQSESTVLPTQLYLHKWHEVCGKGIKVDETGRASRSSDIPSGGLLFSSQPLTDSEIFEICLVGYTKHWAGSLLFGVTTYSPSTTEPSPPSSITSIREPTRFLQGSALIQNDEVLKPYYCQSLDWLRPGNRLGVKRCHDSSLHFYIDGVDIGTAVYNLPKKVCVVVELFGSTTGVAIVSKGESTMSQARGDAPLALPDIESAYERATEEDAEESKRNEDLDKSIEDGELLSEIHDLEMIPQQFHECHGRNVQLSESRLAAKRVSSYNQGLVLGTRPLARGAIFQVRIESLNTRWVSSLSIGVTVESLLSSSLPVTALGLKKNTWVVSGDSVFHNGHKVKTRYSVNLDLLPVGHTAGITIDEENNLRVLVNGVERGIAAANLPSVACLPFVDLYGMCDQVCIVPEGVDSFPASPSVEEHVWSETREKAELEVGEKVASIATTNSATKGTGGMISSQQQNALRTKSDKMNENIQCSSLTSSTTNACTTPTTTGTAMLVTAQQSLSVSATSLSLLQLHRKRSNSLQENVYKSPSQAIPRSVGGSLAVTPISPMDVRTPPCDYLMACLRLKSWLGLPNGYFRKENRCTCNSCCVSDTRQTNISATTCVPSGLSAPSLVRAPLVGGQHSDKVIEGRGDCVSNGTGGFVGGGGGGAGWAVLPLRKRSQNEGGQQQQQTGDSWHLAYARVDLGSVRRVLDTGRLLTQGEMNVIPSGGRKISDRKLDDTDNSQLVISPSLLAATDRSSYKYQYIDPKTKESYLAYAAFELLIRPGSYKVATQTEWVTKESSATSLVALLLRLEANN</sequence>
<accession>A0A0V0G4M2</accession>
<feature type="domain" description="NHR" evidence="1">
    <location>
        <begin position="1058"/>
        <end position="1222"/>
    </location>
</feature>
<reference evidence="2" key="1">
    <citation type="journal article" date="2018" name="J. Proteomics">
        <title>Exploring the molecular complexity of Triatoma dimidiata sialome.</title>
        <authorList>
            <person name="Santiago P.B."/>
            <person name="de Araujo C.N."/>
            <person name="Charneau S."/>
            <person name="Bastos I.M.D."/>
            <person name="Assumpcao T.C.F."/>
            <person name="Queiroz R.M.L."/>
            <person name="Praca Y.R."/>
            <person name="Cordeiro T.M."/>
            <person name="Garcia C.H.S."/>
            <person name="da Silva I.G."/>
            <person name="Raiol T."/>
            <person name="Motta F.N."/>
            <person name="de Araujo Oliveira J.V."/>
            <person name="de Sousa M.V."/>
            <person name="Ribeiro J.M.C."/>
            <person name="de Santana J.M."/>
        </authorList>
    </citation>
    <scope>NUCLEOTIDE SEQUENCE</scope>
    <source>
        <strain evidence="2">Santander</strain>
        <tissue evidence="2">Salivary glands</tissue>
    </source>
</reference>
<dbReference type="Gene3D" id="2.60.120.920">
    <property type="match status" value="6"/>
</dbReference>
<dbReference type="PANTHER" id="PTHR12429:SF14">
    <property type="entry name" value="NEURALIZED-LIKE PROTEIN 4"/>
    <property type="match status" value="1"/>
</dbReference>
<feature type="domain" description="NHR" evidence="1">
    <location>
        <begin position="833"/>
        <end position="998"/>
    </location>
</feature>
<feature type="domain" description="NHR" evidence="1">
    <location>
        <begin position="417"/>
        <end position="583"/>
    </location>
</feature>
<dbReference type="SMART" id="SM00588">
    <property type="entry name" value="NEUZ"/>
    <property type="match status" value="6"/>
</dbReference>
<name>A0A0V0G4M2_TRIDM</name>
<dbReference type="InterPro" id="IPR006573">
    <property type="entry name" value="NHR_dom"/>
</dbReference>
<dbReference type="PROSITE" id="PS51065">
    <property type="entry name" value="NHR"/>
    <property type="match status" value="6"/>
</dbReference>
<feature type="domain" description="NHR" evidence="1">
    <location>
        <begin position="1"/>
        <end position="163"/>
    </location>
</feature>
<feature type="domain" description="NHR" evidence="1">
    <location>
        <begin position="622"/>
        <end position="788"/>
    </location>
</feature>
<evidence type="ECO:0000259" key="1">
    <source>
        <dbReference type="PROSITE" id="PS51065"/>
    </source>
</evidence>
<dbReference type="GO" id="GO:0061630">
    <property type="term" value="F:ubiquitin protein ligase activity"/>
    <property type="evidence" value="ECO:0007669"/>
    <property type="project" value="TreeGrafter"/>
</dbReference>
<dbReference type="FunFam" id="2.60.120.920:FF:000001">
    <property type="entry name" value="neuralized-like protein 4 isoform X1"/>
    <property type="match status" value="5"/>
</dbReference>
<protein>
    <submittedName>
        <fullName evidence="2">Putative notch signaling protein</fullName>
    </submittedName>
</protein>